<evidence type="ECO:0000259" key="8">
    <source>
        <dbReference type="Pfam" id="PF01478"/>
    </source>
</evidence>
<feature type="transmembrane region" description="Helical" evidence="7">
    <location>
        <begin position="159"/>
        <end position="178"/>
    </location>
</feature>
<keyword evidence="11" id="KW-1185">Reference proteome</keyword>
<dbReference type="Pfam" id="PF06750">
    <property type="entry name" value="A24_N_bact"/>
    <property type="match status" value="1"/>
</dbReference>
<comment type="similarity">
    <text evidence="2">Belongs to the peptidase A24 family.</text>
</comment>
<dbReference type="InterPro" id="IPR000045">
    <property type="entry name" value="Prepilin_IV_endopep_pep"/>
</dbReference>
<keyword evidence="5 7" id="KW-1133">Transmembrane helix</keyword>
<organism evidence="10 11">
    <name type="scientific">Candidatus Microsaccharimonas sossegonensis</name>
    <dbReference type="NCBI Taxonomy" id="2506948"/>
    <lineage>
        <taxon>Bacteria</taxon>
        <taxon>Candidatus Saccharimonadota</taxon>
        <taxon>Candidatus Saccharimonadia</taxon>
        <taxon>Candidatus Saccharimonadales</taxon>
        <taxon>Candidatus Saccharimonadaceae</taxon>
        <taxon>Candidatus Microsaccharimonas</taxon>
    </lineage>
</organism>
<dbReference type="GO" id="GO:0004190">
    <property type="term" value="F:aspartic-type endopeptidase activity"/>
    <property type="evidence" value="ECO:0007669"/>
    <property type="project" value="InterPro"/>
</dbReference>
<dbReference type="GO" id="GO:0005886">
    <property type="term" value="C:plasma membrane"/>
    <property type="evidence" value="ECO:0007669"/>
    <property type="project" value="UniProtKB-SubCell"/>
</dbReference>
<dbReference type="InterPro" id="IPR010627">
    <property type="entry name" value="Prepilin_pept_A24_N"/>
</dbReference>
<protein>
    <submittedName>
        <fullName evidence="10">Prepilin peptidase</fullName>
    </submittedName>
</protein>
<evidence type="ECO:0000256" key="7">
    <source>
        <dbReference type="SAM" id="Phobius"/>
    </source>
</evidence>
<evidence type="ECO:0000259" key="9">
    <source>
        <dbReference type="Pfam" id="PF06750"/>
    </source>
</evidence>
<feature type="domain" description="Prepilin type IV endopeptidase peptidase" evidence="8">
    <location>
        <begin position="138"/>
        <end position="248"/>
    </location>
</feature>
<comment type="subcellular location">
    <subcellularLocation>
        <location evidence="1">Cell membrane</location>
        <topology evidence="1">Multi-pass membrane protein</topology>
    </subcellularLocation>
</comment>
<accession>A0A4Q0AHL4</accession>
<evidence type="ECO:0000256" key="6">
    <source>
        <dbReference type="ARBA" id="ARBA00023136"/>
    </source>
</evidence>
<feature type="domain" description="Prepilin peptidase A24 N-terminal" evidence="9">
    <location>
        <begin position="11"/>
        <end position="117"/>
    </location>
</feature>
<evidence type="ECO:0000313" key="11">
    <source>
        <dbReference type="Proteomes" id="UP000289257"/>
    </source>
</evidence>
<dbReference type="InterPro" id="IPR050882">
    <property type="entry name" value="Prepilin_peptidase/N-MTase"/>
</dbReference>
<sequence length="291" mass="32301">MEFVIYLTLVLFGLVLGSFAGASVWRLRARQLVADKKNGDPVDHVEYTKLKHIAHEKVSNDHSLCLHCGYKLRWYDLIPLVSWIMLRGRCRRCRQPIGIMEPLIELGMATFFVLSYVLWPFDLTSGLQIAQFIMWLIAGVGLGIMFAYDARWFLLPNKINIAVIILGITSVLLMIIGAPDHVGALFNVLGSVAVLSGIYFVLYLVSKGRWIGFGDIKLGLGLGLLLGDWKLAVIGLFFANLIGCLIVIPLMIKGKLKRNSHVPFGPLLIAGAIIAKLVGMSIVEFYTLSLM</sequence>
<keyword evidence="3" id="KW-1003">Cell membrane</keyword>
<reference evidence="10" key="1">
    <citation type="submission" date="2019-01" db="EMBL/GenBank/DDBJ databases">
        <title>Genomic signatures and co-occurrence patterns of the ultra-small Saccharimodia (Patescibacteria phylum) suggest a symbiotic lifestyle.</title>
        <authorList>
            <person name="Lemos L."/>
            <person name="Medeiros J."/>
            <person name="Andreote F."/>
            <person name="Fernandes G."/>
            <person name="Varani A."/>
            <person name="Oliveira G."/>
            <person name="Pylro V."/>
        </authorList>
    </citation>
    <scope>NUCLEOTIDE SEQUENCE [LARGE SCALE GENOMIC DNA]</scope>
    <source>
        <strain evidence="10">AMD02</strain>
    </source>
</reference>
<comment type="caution">
    <text evidence="10">The sequence shown here is derived from an EMBL/GenBank/DDBJ whole genome shotgun (WGS) entry which is preliminary data.</text>
</comment>
<dbReference type="PANTHER" id="PTHR30487">
    <property type="entry name" value="TYPE 4 PREPILIN-LIKE PROTEINS LEADER PEPTIDE-PROCESSING ENZYME"/>
    <property type="match status" value="1"/>
</dbReference>
<dbReference type="Pfam" id="PF01478">
    <property type="entry name" value="Peptidase_A24"/>
    <property type="match status" value="1"/>
</dbReference>
<evidence type="ECO:0000256" key="3">
    <source>
        <dbReference type="ARBA" id="ARBA00022475"/>
    </source>
</evidence>
<feature type="transmembrane region" description="Helical" evidence="7">
    <location>
        <begin position="184"/>
        <end position="205"/>
    </location>
</feature>
<feature type="transmembrane region" description="Helical" evidence="7">
    <location>
        <begin position="6"/>
        <end position="27"/>
    </location>
</feature>
<feature type="transmembrane region" description="Helical" evidence="7">
    <location>
        <begin position="233"/>
        <end position="252"/>
    </location>
</feature>
<dbReference type="Proteomes" id="UP000289257">
    <property type="component" value="Unassembled WGS sequence"/>
</dbReference>
<evidence type="ECO:0000313" key="10">
    <source>
        <dbReference type="EMBL" id="RWZ78459.1"/>
    </source>
</evidence>
<keyword evidence="4 7" id="KW-0812">Transmembrane</keyword>
<dbReference type="GO" id="GO:0006465">
    <property type="term" value="P:signal peptide processing"/>
    <property type="evidence" value="ECO:0007669"/>
    <property type="project" value="TreeGrafter"/>
</dbReference>
<evidence type="ECO:0000256" key="1">
    <source>
        <dbReference type="ARBA" id="ARBA00004651"/>
    </source>
</evidence>
<name>A0A4Q0AHL4_9BACT</name>
<dbReference type="PANTHER" id="PTHR30487:SF0">
    <property type="entry name" value="PREPILIN LEADER PEPTIDASE_N-METHYLTRANSFERASE-RELATED"/>
    <property type="match status" value="1"/>
</dbReference>
<evidence type="ECO:0000256" key="5">
    <source>
        <dbReference type="ARBA" id="ARBA00022989"/>
    </source>
</evidence>
<evidence type="ECO:0000256" key="4">
    <source>
        <dbReference type="ARBA" id="ARBA00022692"/>
    </source>
</evidence>
<feature type="transmembrane region" description="Helical" evidence="7">
    <location>
        <begin position="264"/>
        <end position="288"/>
    </location>
</feature>
<dbReference type="Gene3D" id="1.20.120.1220">
    <property type="match status" value="1"/>
</dbReference>
<dbReference type="AlphaFoldDB" id="A0A4Q0AHL4"/>
<dbReference type="EMBL" id="SCKX01000001">
    <property type="protein sequence ID" value="RWZ78459.1"/>
    <property type="molecule type" value="Genomic_DNA"/>
</dbReference>
<evidence type="ECO:0000256" key="2">
    <source>
        <dbReference type="ARBA" id="ARBA00005801"/>
    </source>
</evidence>
<proteinExistence type="inferred from homology"/>
<feature type="transmembrane region" description="Helical" evidence="7">
    <location>
        <begin position="97"/>
        <end position="119"/>
    </location>
</feature>
<gene>
    <name evidence="10" type="ORF">EOT05_01725</name>
</gene>
<keyword evidence="6 7" id="KW-0472">Membrane</keyword>
<feature type="transmembrane region" description="Helical" evidence="7">
    <location>
        <begin position="125"/>
        <end position="147"/>
    </location>
</feature>